<accession>A0A8J9VDN2</accession>
<dbReference type="OrthoDB" id="2133912at2759"/>
<protein>
    <submittedName>
        <fullName evidence="1">Uncharacterized protein</fullName>
    </submittedName>
</protein>
<gene>
    <name evidence="1" type="ORF">BINO364_LOCUS10192</name>
</gene>
<keyword evidence="2" id="KW-1185">Reference proteome</keyword>
<dbReference type="Proteomes" id="UP000838878">
    <property type="component" value="Chromosome 4"/>
</dbReference>
<reference evidence="1" key="1">
    <citation type="submission" date="2021-12" db="EMBL/GenBank/DDBJ databases">
        <authorList>
            <person name="Martin H S."/>
        </authorList>
    </citation>
    <scope>NUCLEOTIDE SEQUENCE</scope>
</reference>
<evidence type="ECO:0000313" key="2">
    <source>
        <dbReference type="Proteomes" id="UP000838878"/>
    </source>
</evidence>
<dbReference type="AlphaFoldDB" id="A0A8J9VDN2"/>
<feature type="non-terminal residue" evidence="1">
    <location>
        <position position="83"/>
    </location>
</feature>
<evidence type="ECO:0000313" key="1">
    <source>
        <dbReference type="EMBL" id="CAH0724490.1"/>
    </source>
</evidence>
<proteinExistence type="predicted"/>
<name>A0A8J9VDN2_9NEOP</name>
<dbReference type="EMBL" id="OV170224">
    <property type="protein sequence ID" value="CAH0724490.1"/>
    <property type="molecule type" value="Genomic_DNA"/>
</dbReference>
<organism evidence="1 2">
    <name type="scientific">Brenthis ino</name>
    <name type="common">lesser marbled fritillary</name>
    <dbReference type="NCBI Taxonomy" id="405034"/>
    <lineage>
        <taxon>Eukaryota</taxon>
        <taxon>Metazoa</taxon>
        <taxon>Ecdysozoa</taxon>
        <taxon>Arthropoda</taxon>
        <taxon>Hexapoda</taxon>
        <taxon>Insecta</taxon>
        <taxon>Pterygota</taxon>
        <taxon>Neoptera</taxon>
        <taxon>Endopterygota</taxon>
        <taxon>Lepidoptera</taxon>
        <taxon>Glossata</taxon>
        <taxon>Ditrysia</taxon>
        <taxon>Papilionoidea</taxon>
        <taxon>Nymphalidae</taxon>
        <taxon>Heliconiinae</taxon>
        <taxon>Argynnini</taxon>
        <taxon>Brenthis</taxon>
    </lineage>
</organism>
<sequence>MKCLRVALPLRDALLHTNRQVDMTNSGNILSNVQNTVLSYSGVTACDGRAYANTRTTYSTVGFLVRRVGEQGRGTSAAQAAAQ</sequence>